<keyword evidence="1" id="KW-0812">Transmembrane</keyword>
<gene>
    <name evidence="2" type="ORF">EV139_0888</name>
</gene>
<sequence length="97" mass="9712">MTTEKPTPLPTGPARTALIAGILSIALIVIYFVTSAGAFTLYASIAAGLAGVILGIVALRRHQFVGVSITGLVLGALGFLTGASIIVFALVFVGAIG</sequence>
<evidence type="ECO:0000256" key="1">
    <source>
        <dbReference type="SAM" id="Phobius"/>
    </source>
</evidence>
<dbReference type="EMBL" id="SHKI01000003">
    <property type="protein sequence ID" value="RZT66761.1"/>
    <property type="molecule type" value="Genomic_DNA"/>
</dbReference>
<feature type="transmembrane region" description="Helical" evidence="1">
    <location>
        <begin position="39"/>
        <end position="59"/>
    </location>
</feature>
<evidence type="ECO:0000313" key="3">
    <source>
        <dbReference type="Proteomes" id="UP000291832"/>
    </source>
</evidence>
<proteinExistence type="predicted"/>
<keyword evidence="3" id="KW-1185">Reference proteome</keyword>
<dbReference type="Proteomes" id="UP000291832">
    <property type="component" value="Unassembled WGS sequence"/>
</dbReference>
<keyword evidence="1" id="KW-1133">Transmembrane helix</keyword>
<feature type="transmembrane region" description="Helical" evidence="1">
    <location>
        <begin position="12"/>
        <end position="33"/>
    </location>
</feature>
<accession>A0A4Q7U036</accession>
<comment type="caution">
    <text evidence="2">The sequence shown here is derived from an EMBL/GenBank/DDBJ whole genome shotgun (WGS) entry which is preliminary data.</text>
</comment>
<dbReference type="AlphaFoldDB" id="A0A4Q7U036"/>
<dbReference type="RefSeq" id="WP_130453110.1">
    <property type="nucleotide sequence ID" value="NZ_QYAG01000001.1"/>
</dbReference>
<name>A0A4Q7U036_9MICO</name>
<feature type="transmembrane region" description="Helical" evidence="1">
    <location>
        <begin position="71"/>
        <end position="96"/>
    </location>
</feature>
<evidence type="ECO:0000313" key="2">
    <source>
        <dbReference type="EMBL" id="RZT66761.1"/>
    </source>
</evidence>
<organism evidence="2 3">
    <name type="scientific">Leucobacter luti</name>
    <dbReference type="NCBI Taxonomy" id="340320"/>
    <lineage>
        <taxon>Bacteria</taxon>
        <taxon>Bacillati</taxon>
        <taxon>Actinomycetota</taxon>
        <taxon>Actinomycetes</taxon>
        <taxon>Micrococcales</taxon>
        <taxon>Microbacteriaceae</taxon>
        <taxon>Leucobacter</taxon>
    </lineage>
</organism>
<reference evidence="2 3" key="1">
    <citation type="journal article" date="2015" name="Stand. Genomic Sci.">
        <title>Genomic Encyclopedia of Bacterial and Archaeal Type Strains, Phase III: the genomes of soil and plant-associated and newly described type strains.</title>
        <authorList>
            <person name="Whitman W.B."/>
            <person name="Woyke T."/>
            <person name="Klenk H.P."/>
            <person name="Zhou Y."/>
            <person name="Lilburn T.G."/>
            <person name="Beck B.J."/>
            <person name="De Vos P."/>
            <person name="Vandamme P."/>
            <person name="Eisen J.A."/>
            <person name="Garrity G."/>
            <person name="Hugenholtz P."/>
            <person name="Kyrpides N.C."/>
        </authorList>
    </citation>
    <scope>NUCLEOTIDE SEQUENCE [LARGE SCALE GENOMIC DNA]</scope>
    <source>
        <strain evidence="2 3">RF6</strain>
    </source>
</reference>
<evidence type="ECO:0008006" key="4">
    <source>
        <dbReference type="Google" id="ProtNLM"/>
    </source>
</evidence>
<protein>
    <recommendedName>
        <fullName evidence="4">DUF4190 domain-containing protein</fullName>
    </recommendedName>
</protein>
<keyword evidence="1" id="KW-0472">Membrane</keyword>